<dbReference type="SUPFAM" id="SSF81301">
    <property type="entry name" value="Nucleotidyltransferase"/>
    <property type="match status" value="1"/>
</dbReference>
<organism evidence="1 2">
    <name type="scientific">Candidatus Woesebacteria bacterium GW2011_GWB1_40_12</name>
    <dbReference type="NCBI Taxonomy" id="1618576"/>
    <lineage>
        <taxon>Bacteria</taxon>
        <taxon>Candidatus Woeseibacteriota</taxon>
    </lineage>
</organism>
<evidence type="ECO:0000313" key="1">
    <source>
        <dbReference type="EMBL" id="KKR43638.1"/>
    </source>
</evidence>
<evidence type="ECO:0000313" key="2">
    <source>
        <dbReference type="Proteomes" id="UP000034215"/>
    </source>
</evidence>
<reference evidence="1 2" key="1">
    <citation type="journal article" date="2015" name="Nature">
        <title>rRNA introns, odd ribosomes, and small enigmatic genomes across a large radiation of phyla.</title>
        <authorList>
            <person name="Brown C.T."/>
            <person name="Hug L.A."/>
            <person name="Thomas B.C."/>
            <person name="Sharon I."/>
            <person name="Castelle C.J."/>
            <person name="Singh A."/>
            <person name="Wilkins M.J."/>
            <person name="Williams K.H."/>
            <person name="Banfield J.F."/>
        </authorList>
    </citation>
    <scope>NUCLEOTIDE SEQUENCE [LARGE SCALE GENOMIC DNA]</scope>
</reference>
<protein>
    <submittedName>
        <fullName evidence="1">Uncharacterized protein</fullName>
    </submittedName>
</protein>
<gene>
    <name evidence="1" type="ORF">UT76_C0009G0007</name>
</gene>
<sequence length="141" mass="16341">MGEFYETLVILLRKLDKVEFAILGSYNLYLQGINIIPNDLDLITDDRGMSKIGKIFKSKIVLNESGYKETEFNINNVEVHVVSNINNKFRPPFRNDIVWLEKDDLKVPSMSLVSELSFYEKINRGKDKGKIELIQEKISKK</sequence>
<dbReference type="InterPro" id="IPR043519">
    <property type="entry name" value="NT_sf"/>
</dbReference>
<dbReference type="EMBL" id="LBYA01000009">
    <property type="protein sequence ID" value="KKR43638.1"/>
    <property type="molecule type" value="Genomic_DNA"/>
</dbReference>
<proteinExistence type="predicted"/>
<accession>A0A0G0QTZ9</accession>
<comment type="caution">
    <text evidence="1">The sequence shown here is derived from an EMBL/GenBank/DDBJ whole genome shotgun (WGS) entry which is preliminary data.</text>
</comment>
<name>A0A0G0QTZ9_9BACT</name>
<dbReference type="Proteomes" id="UP000034215">
    <property type="component" value="Unassembled WGS sequence"/>
</dbReference>
<dbReference type="AlphaFoldDB" id="A0A0G0QTZ9"/>
<dbReference type="Gene3D" id="3.30.460.40">
    <property type="match status" value="1"/>
</dbReference>